<dbReference type="InterPro" id="IPR001245">
    <property type="entry name" value="Ser-Thr/Tyr_kinase_cat_dom"/>
</dbReference>
<feature type="domain" description="Protein kinase" evidence="11">
    <location>
        <begin position="498"/>
        <end position="772"/>
    </location>
</feature>
<dbReference type="GO" id="GO:0005524">
    <property type="term" value="F:ATP binding"/>
    <property type="evidence" value="ECO:0007669"/>
    <property type="project" value="InterPro"/>
</dbReference>
<feature type="transmembrane region" description="Helical" evidence="10">
    <location>
        <begin position="320"/>
        <end position="342"/>
    </location>
</feature>
<keyword evidence="4" id="KW-0732">Signal</keyword>
<feature type="region of interest" description="Disordered" evidence="9">
    <location>
        <begin position="258"/>
        <end position="316"/>
    </location>
</feature>
<dbReference type="FunFam" id="3.80.10.10:FF:000062">
    <property type="entry name" value="protein STRUBBELIG-RECEPTOR FAMILY 3"/>
    <property type="match status" value="1"/>
</dbReference>
<comment type="subcellular location">
    <subcellularLocation>
        <location evidence="1">Membrane</location>
    </subcellularLocation>
</comment>
<dbReference type="Gene3D" id="3.30.200.20">
    <property type="entry name" value="Phosphorylase Kinase, domain 1"/>
    <property type="match status" value="1"/>
</dbReference>
<reference evidence="12" key="1">
    <citation type="submission" date="2023-03" db="EMBL/GenBank/DDBJ databases">
        <authorList>
            <person name="Julca I."/>
        </authorList>
    </citation>
    <scope>NUCLEOTIDE SEQUENCE</scope>
</reference>
<dbReference type="Proteomes" id="UP001161247">
    <property type="component" value="Chromosome 1"/>
</dbReference>
<dbReference type="EMBL" id="OX459118">
    <property type="protein sequence ID" value="CAI9087541.1"/>
    <property type="molecule type" value="Genomic_DNA"/>
</dbReference>
<evidence type="ECO:0000256" key="5">
    <source>
        <dbReference type="ARBA" id="ARBA00022737"/>
    </source>
</evidence>
<keyword evidence="2" id="KW-0433">Leucine-rich repeat</keyword>
<keyword evidence="5" id="KW-0677">Repeat</keyword>
<dbReference type="FunFam" id="1.10.510.10:FF:000095">
    <property type="entry name" value="protein STRUBBELIG-RECEPTOR FAMILY 8"/>
    <property type="match status" value="1"/>
</dbReference>
<keyword evidence="8" id="KW-0675">Receptor</keyword>
<dbReference type="Gene3D" id="3.80.10.10">
    <property type="entry name" value="Ribonuclease Inhibitor"/>
    <property type="match status" value="1"/>
</dbReference>
<feature type="region of interest" description="Disordered" evidence="9">
    <location>
        <begin position="366"/>
        <end position="392"/>
    </location>
</feature>
<evidence type="ECO:0000259" key="11">
    <source>
        <dbReference type="PROSITE" id="PS50011"/>
    </source>
</evidence>
<dbReference type="PROSITE" id="PS50011">
    <property type="entry name" value="PROTEIN_KINASE_DOM"/>
    <property type="match status" value="1"/>
</dbReference>
<dbReference type="Pfam" id="PF13855">
    <property type="entry name" value="LRR_8"/>
    <property type="match status" value="1"/>
</dbReference>
<dbReference type="FunFam" id="3.30.200.20:FF:000125">
    <property type="entry name" value="Protein STRUBBELIG-RECEPTOR FAMILY 8"/>
    <property type="match status" value="1"/>
</dbReference>
<evidence type="ECO:0000313" key="13">
    <source>
        <dbReference type="Proteomes" id="UP001161247"/>
    </source>
</evidence>
<dbReference type="InterPro" id="IPR001611">
    <property type="entry name" value="Leu-rich_rpt"/>
</dbReference>
<dbReference type="Pfam" id="PF00560">
    <property type="entry name" value="LRR_1"/>
    <property type="match status" value="1"/>
</dbReference>
<keyword evidence="6 10" id="KW-1133">Transmembrane helix</keyword>
<proteinExistence type="predicted"/>
<evidence type="ECO:0000256" key="3">
    <source>
        <dbReference type="ARBA" id="ARBA00022692"/>
    </source>
</evidence>
<evidence type="ECO:0000256" key="2">
    <source>
        <dbReference type="ARBA" id="ARBA00022614"/>
    </source>
</evidence>
<dbReference type="PANTHER" id="PTHR48007:SF22">
    <property type="entry name" value="PROTEIN STRUBBELIG-RECEPTOR FAMILY 3-LIKE ISOFORM X1"/>
    <property type="match status" value="1"/>
</dbReference>
<dbReference type="Pfam" id="PF07714">
    <property type="entry name" value="PK_Tyr_Ser-Thr"/>
    <property type="match status" value="1"/>
</dbReference>
<sequence>MANPQRVPGELIWLREAELGGNCTSEQQEKWLKLLDGLFKVPNISAFSVAALNSLYIALGNPPLIGWLPIGGDPCGLAWQGVQCVNTNVTGIDLNGVNLGGQLSNDLGSLSSIIFIDMSNNQIGGSIPSSLPPTIRTLSLSDNQLTGNIPDAISSLGQLEDLNLQNNHLNGPIPDAFQLLHGLTTMNLSGNALNGQLPPSMGNLTSLARLHLENNLLSGILDVLEDLPLAELNIENNLFSGPIPDKLLDIPDFRKDGNPFNTSVLPSPPGPSPSPSPSPSAALPPEIAPGPGATGPSIYQPPPLPGNGGNTKKPKASKGITWVTVAGILAIAVLAFVLCFFVSRYCCKRRRGDDKITKRHEIDAYSGPRATFNSGSSFQKPNYQSEPVRKDTVMKPETKSVWDLERNNMVTNLVEAKQEMDAKRNKSYPKLEDHKIDMTGMGSSILAPPPPPFPLLPSGMVTSDPMVPLMSPSRSPLNLSKYVKTFTIASLQQYTDSFSQENLIGKGMLGTVYKAELPTGKTLAVKKLDIEATKYQSDREFLELVSSIAKLKHENIIQLVGYCVEHRQRILVYEYCENGTLHEALHLDDDLHRILSWNTRIRLALQAAKALEYLHETNQQPIVHRNFKSSNILLDDELSVYVADSGLAPLLSSNSMSQLQSCGYGGPELELGNYTYKSDVYSFGVVMLELLTGKKPYDSSRPRGEQFLVRWAIPRLHDIDALSRMVDPSLKGAYSTKSLSRFADIISMCIQPEPEFRPSVSEIVENLVHMLQRDR</sequence>
<evidence type="ECO:0000256" key="7">
    <source>
        <dbReference type="ARBA" id="ARBA00023136"/>
    </source>
</evidence>
<dbReference type="GO" id="GO:0016020">
    <property type="term" value="C:membrane"/>
    <property type="evidence" value="ECO:0007669"/>
    <property type="project" value="UniProtKB-SubCell"/>
</dbReference>
<dbReference type="InterPro" id="IPR011009">
    <property type="entry name" value="Kinase-like_dom_sf"/>
</dbReference>
<keyword evidence="7 10" id="KW-0472">Membrane</keyword>
<protein>
    <submittedName>
        <fullName evidence="12">OLC1v1021628C1</fullName>
    </submittedName>
</protein>
<evidence type="ECO:0000256" key="9">
    <source>
        <dbReference type="SAM" id="MobiDB-lite"/>
    </source>
</evidence>
<evidence type="ECO:0000256" key="6">
    <source>
        <dbReference type="ARBA" id="ARBA00022989"/>
    </source>
</evidence>
<evidence type="ECO:0000256" key="4">
    <source>
        <dbReference type="ARBA" id="ARBA00022729"/>
    </source>
</evidence>
<dbReference type="InterPro" id="IPR000719">
    <property type="entry name" value="Prot_kinase_dom"/>
</dbReference>
<evidence type="ECO:0000256" key="10">
    <source>
        <dbReference type="SAM" id="Phobius"/>
    </source>
</evidence>
<dbReference type="SUPFAM" id="SSF56112">
    <property type="entry name" value="Protein kinase-like (PK-like)"/>
    <property type="match status" value="1"/>
</dbReference>
<dbReference type="SUPFAM" id="SSF52058">
    <property type="entry name" value="L domain-like"/>
    <property type="match status" value="1"/>
</dbReference>
<dbReference type="InterPro" id="IPR046959">
    <property type="entry name" value="PRK1-6/SRF4-like"/>
</dbReference>
<dbReference type="PANTHER" id="PTHR48007">
    <property type="entry name" value="LEUCINE-RICH REPEAT RECEPTOR-LIKE PROTEIN KINASE PXC1"/>
    <property type="match status" value="1"/>
</dbReference>
<dbReference type="AlphaFoldDB" id="A0AAV1BW31"/>
<gene>
    <name evidence="12" type="ORF">OLC1_LOCUS344</name>
</gene>
<evidence type="ECO:0000313" key="12">
    <source>
        <dbReference type="EMBL" id="CAI9087541.1"/>
    </source>
</evidence>
<dbReference type="GO" id="GO:0004672">
    <property type="term" value="F:protein kinase activity"/>
    <property type="evidence" value="ECO:0007669"/>
    <property type="project" value="InterPro"/>
</dbReference>
<organism evidence="12 13">
    <name type="scientific">Oldenlandia corymbosa var. corymbosa</name>
    <dbReference type="NCBI Taxonomy" id="529605"/>
    <lineage>
        <taxon>Eukaryota</taxon>
        <taxon>Viridiplantae</taxon>
        <taxon>Streptophyta</taxon>
        <taxon>Embryophyta</taxon>
        <taxon>Tracheophyta</taxon>
        <taxon>Spermatophyta</taxon>
        <taxon>Magnoliopsida</taxon>
        <taxon>eudicotyledons</taxon>
        <taxon>Gunneridae</taxon>
        <taxon>Pentapetalae</taxon>
        <taxon>asterids</taxon>
        <taxon>lamiids</taxon>
        <taxon>Gentianales</taxon>
        <taxon>Rubiaceae</taxon>
        <taxon>Rubioideae</taxon>
        <taxon>Spermacoceae</taxon>
        <taxon>Hedyotis-Oldenlandia complex</taxon>
        <taxon>Oldenlandia</taxon>
    </lineage>
</organism>
<dbReference type="Gene3D" id="1.10.510.10">
    <property type="entry name" value="Transferase(Phosphotransferase) domain 1"/>
    <property type="match status" value="1"/>
</dbReference>
<feature type="compositionally biased region" description="Polar residues" evidence="9">
    <location>
        <begin position="371"/>
        <end position="385"/>
    </location>
</feature>
<keyword evidence="13" id="KW-1185">Reference proteome</keyword>
<evidence type="ECO:0000256" key="1">
    <source>
        <dbReference type="ARBA" id="ARBA00004370"/>
    </source>
</evidence>
<feature type="compositionally biased region" description="Pro residues" evidence="9">
    <location>
        <begin position="266"/>
        <end position="278"/>
    </location>
</feature>
<name>A0AAV1BW31_OLDCO</name>
<keyword evidence="3 10" id="KW-0812">Transmembrane</keyword>
<evidence type="ECO:0000256" key="8">
    <source>
        <dbReference type="ARBA" id="ARBA00023170"/>
    </source>
</evidence>
<accession>A0AAV1BW31</accession>
<dbReference type="InterPro" id="IPR032675">
    <property type="entry name" value="LRR_dom_sf"/>
</dbReference>